<sequence>MATARSPHTNSSREKLQQAYNLAGEAATDAAESLKQRAKSSVETQRQRAADVMERAESSVRERPILAVGCAFVVGWAIAKLFK</sequence>
<dbReference type="EMBL" id="JBGMEK010000017">
    <property type="protein sequence ID" value="MFA0811182.1"/>
    <property type="molecule type" value="Genomic_DNA"/>
</dbReference>
<protein>
    <recommendedName>
        <fullName evidence="3">Membrane-anchored ribosome-binding protein, inhibits growth in stationary phase, ElaB/YqjD/DUF883 family</fullName>
    </recommendedName>
</protein>
<dbReference type="Proteomes" id="UP001569428">
    <property type="component" value="Unassembled WGS sequence"/>
</dbReference>
<evidence type="ECO:0008006" key="3">
    <source>
        <dbReference type="Google" id="ProtNLM"/>
    </source>
</evidence>
<reference evidence="1 2" key="1">
    <citation type="submission" date="2024-08" db="EMBL/GenBank/DDBJ databases">
        <authorList>
            <person name="Ishaq N."/>
        </authorList>
    </citation>
    <scope>NUCLEOTIDE SEQUENCE [LARGE SCALE GENOMIC DNA]</scope>
    <source>
        <strain evidence="1 2">DSM 18651</strain>
    </source>
</reference>
<organism evidence="1 2">
    <name type="scientific">Microbulbifer epialgicus</name>
    <dbReference type="NCBI Taxonomy" id="393907"/>
    <lineage>
        <taxon>Bacteria</taxon>
        <taxon>Pseudomonadati</taxon>
        <taxon>Pseudomonadota</taxon>
        <taxon>Gammaproteobacteria</taxon>
        <taxon>Cellvibrionales</taxon>
        <taxon>Microbulbiferaceae</taxon>
        <taxon>Microbulbifer</taxon>
    </lineage>
</organism>
<name>A0ABV4NYT2_9GAMM</name>
<proteinExistence type="predicted"/>
<evidence type="ECO:0000313" key="2">
    <source>
        <dbReference type="Proteomes" id="UP001569428"/>
    </source>
</evidence>
<accession>A0ABV4NYT2</accession>
<comment type="caution">
    <text evidence="1">The sequence shown here is derived from an EMBL/GenBank/DDBJ whole genome shotgun (WGS) entry which is preliminary data.</text>
</comment>
<gene>
    <name evidence="1" type="ORF">ACCI49_09650</name>
</gene>
<keyword evidence="2" id="KW-1185">Reference proteome</keyword>
<dbReference type="RefSeq" id="WP_371838750.1">
    <property type="nucleotide sequence ID" value="NZ_JBGMEK010000017.1"/>
</dbReference>
<evidence type="ECO:0000313" key="1">
    <source>
        <dbReference type="EMBL" id="MFA0811182.1"/>
    </source>
</evidence>